<keyword evidence="10" id="KW-1185">Reference proteome</keyword>
<feature type="domain" description="ABC transmembrane type-1" evidence="8">
    <location>
        <begin position="133"/>
        <end position="350"/>
    </location>
</feature>
<dbReference type="InterPro" id="IPR000515">
    <property type="entry name" value="MetI-like"/>
</dbReference>
<feature type="transmembrane region" description="Helical" evidence="7">
    <location>
        <begin position="70"/>
        <end position="96"/>
    </location>
</feature>
<evidence type="ECO:0000256" key="3">
    <source>
        <dbReference type="ARBA" id="ARBA00022475"/>
    </source>
</evidence>
<proteinExistence type="inferred from homology"/>
<dbReference type="EMBL" id="JAIKTU010000003">
    <property type="protein sequence ID" value="MBY0754710.1"/>
    <property type="molecule type" value="Genomic_DNA"/>
</dbReference>
<keyword evidence="3" id="KW-1003">Cell membrane</keyword>
<evidence type="ECO:0000256" key="1">
    <source>
        <dbReference type="ARBA" id="ARBA00004651"/>
    </source>
</evidence>
<keyword evidence="6 7" id="KW-0472">Membrane</keyword>
<evidence type="ECO:0000256" key="2">
    <source>
        <dbReference type="ARBA" id="ARBA00022448"/>
    </source>
</evidence>
<feature type="transmembrane region" description="Helical" evidence="7">
    <location>
        <begin position="220"/>
        <end position="248"/>
    </location>
</feature>
<dbReference type="CDD" id="cd06261">
    <property type="entry name" value="TM_PBP2"/>
    <property type="match status" value="1"/>
</dbReference>
<dbReference type="InterPro" id="IPR050809">
    <property type="entry name" value="UgpAE/MalFG_permease"/>
</dbReference>
<evidence type="ECO:0000256" key="4">
    <source>
        <dbReference type="ARBA" id="ARBA00022692"/>
    </source>
</evidence>
<keyword evidence="2 7" id="KW-0813">Transport</keyword>
<feature type="transmembrane region" description="Helical" evidence="7">
    <location>
        <begin position="336"/>
        <end position="354"/>
    </location>
</feature>
<gene>
    <name evidence="9" type="ORF">K5V21_04485</name>
</gene>
<dbReference type="PANTHER" id="PTHR43227">
    <property type="entry name" value="BLL4140 PROTEIN"/>
    <property type="match status" value="1"/>
</dbReference>
<evidence type="ECO:0000259" key="8">
    <source>
        <dbReference type="PROSITE" id="PS50928"/>
    </source>
</evidence>
<keyword evidence="4 7" id="KW-0812">Transmembrane</keyword>
<evidence type="ECO:0000313" key="9">
    <source>
        <dbReference type="EMBL" id="MBY0754710.1"/>
    </source>
</evidence>
<comment type="subcellular location">
    <subcellularLocation>
        <location evidence="1 7">Cell membrane</location>
        <topology evidence="1 7">Multi-pass membrane protein</topology>
    </subcellularLocation>
</comment>
<evidence type="ECO:0000256" key="6">
    <source>
        <dbReference type="ARBA" id="ARBA00023136"/>
    </source>
</evidence>
<dbReference type="InterPro" id="IPR035906">
    <property type="entry name" value="MetI-like_sf"/>
</dbReference>
<dbReference type="RefSeq" id="WP_221859549.1">
    <property type="nucleotide sequence ID" value="NZ_JAIKTU010000003.1"/>
</dbReference>
<organism evidence="9 10">
    <name type="scientific">Clostridium sardiniense</name>
    <name type="common">Clostridium absonum</name>
    <dbReference type="NCBI Taxonomy" id="29369"/>
    <lineage>
        <taxon>Bacteria</taxon>
        <taxon>Bacillati</taxon>
        <taxon>Bacillota</taxon>
        <taxon>Clostridia</taxon>
        <taxon>Eubacteriales</taxon>
        <taxon>Clostridiaceae</taxon>
        <taxon>Clostridium</taxon>
    </lineage>
</organism>
<dbReference type="PROSITE" id="PS50928">
    <property type="entry name" value="ABC_TM1"/>
    <property type="match status" value="1"/>
</dbReference>
<feature type="transmembrane region" description="Helical" evidence="7">
    <location>
        <begin position="174"/>
        <end position="193"/>
    </location>
</feature>
<dbReference type="Gene3D" id="1.10.3720.10">
    <property type="entry name" value="MetI-like"/>
    <property type="match status" value="1"/>
</dbReference>
<dbReference type="Proteomes" id="UP001299068">
    <property type="component" value="Unassembled WGS sequence"/>
</dbReference>
<dbReference type="SUPFAM" id="SSF161098">
    <property type="entry name" value="MetI-like"/>
    <property type="match status" value="1"/>
</dbReference>
<dbReference type="PANTHER" id="PTHR43227:SF11">
    <property type="entry name" value="BLL4140 PROTEIN"/>
    <property type="match status" value="1"/>
</dbReference>
<keyword evidence="5 7" id="KW-1133">Transmembrane helix</keyword>
<evidence type="ECO:0000313" key="10">
    <source>
        <dbReference type="Proteomes" id="UP001299068"/>
    </source>
</evidence>
<name>A0ABS7KV76_CLOSR</name>
<comment type="similarity">
    <text evidence="7">Belongs to the binding-protein-dependent transport system permease family.</text>
</comment>
<feature type="transmembrane region" description="Helical" evidence="7">
    <location>
        <begin position="269"/>
        <end position="291"/>
    </location>
</feature>
<evidence type="ECO:0000256" key="5">
    <source>
        <dbReference type="ARBA" id="ARBA00022989"/>
    </source>
</evidence>
<sequence length="364" mass="41599">MSKVGNLEKVEEKQKVDKVNKVEKIQKVDEVKKVEKAEKVNKVEEVKKVDKLAKKKKESRFKRLKANKELLLLTVPGSIWFLIFAYLPMFGIIIAFKDWKIHGGFLESLFKSKWVGLKNFEFLFQSSDAWLITRNTVLYNLVFIILGIVLPVTFAILLKELLNKKLSKFYQSSMFLPYFLSWVIVSYCLFAFLSPEKGYVNGILNTLGMDSVSWYTEPRYWTFIIIFMSQWKGVGYGTVVYLASICGIDKSYFEAAMIDGASKWQQIKYITLPLLKPVLIIMFITAVGGMFRADFGLFYQLPKNSGALYSVTNVIDTYVYRGLTNLGNIGMSSAAALYQSFVGLILILVTNGIVRKVDNENAFF</sequence>
<dbReference type="Pfam" id="PF00528">
    <property type="entry name" value="BPD_transp_1"/>
    <property type="match status" value="1"/>
</dbReference>
<protein>
    <submittedName>
        <fullName evidence="9">ABC transporter permease subunit</fullName>
    </submittedName>
</protein>
<accession>A0ABS7KV76</accession>
<comment type="caution">
    <text evidence="9">The sequence shown here is derived from an EMBL/GenBank/DDBJ whole genome shotgun (WGS) entry which is preliminary data.</text>
</comment>
<reference evidence="9 10" key="1">
    <citation type="journal article" date="2021" name="Cell Host Microbe">
        <title>in vivo commensal control of Clostridioides difficile virulence.</title>
        <authorList>
            <person name="Girinathan B.P."/>
            <person name="Dibenedetto N."/>
            <person name="Worley J.N."/>
            <person name="Peltier J."/>
            <person name="Arrieta-Ortiz M.L."/>
            <person name="Rupa Christinal Immanuel S."/>
            <person name="Lavin R."/>
            <person name="Delaney M.L."/>
            <person name="Cummins C."/>
            <person name="Hoffmann M."/>
            <person name="Luo Y."/>
            <person name="Gonzalez-Escalona N."/>
            <person name="Allard M."/>
            <person name="Onderdonk A.B."/>
            <person name="Gerber G.K."/>
            <person name="Sonenshein A.L."/>
            <person name="Baliga N."/>
            <person name="Dupuy B."/>
            <person name="Bry L."/>
        </authorList>
    </citation>
    <scope>NUCLEOTIDE SEQUENCE [LARGE SCALE GENOMIC DNA]</scope>
    <source>
        <strain evidence="9 10">DSM 599</strain>
    </source>
</reference>
<feature type="transmembrane region" description="Helical" evidence="7">
    <location>
        <begin position="137"/>
        <end position="162"/>
    </location>
</feature>
<evidence type="ECO:0000256" key="7">
    <source>
        <dbReference type="RuleBase" id="RU363032"/>
    </source>
</evidence>